<proteinExistence type="predicted"/>
<feature type="chain" id="PRO_5010883195" description="Metallo-beta-lactamase domain-containing protein" evidence="1">
    <location>
        <begin position="18"/>
        <end position="326"/>
    </location>
</feature>
<organism evidence="3">
    <name type="scientific">Amphimedon queenslandica</name>
    <name type="common">Sponge</name>
    <dbReference type="NCBI Taxonomy" id="400682"/>
    <lineage>
        <taxon>Eukaryota</taxon>
        <taxon>Metazoa</taxon>
        <taxon>Porifera</taxon>
        <taxon>Demospongiae</taxon>
        <taxon>Heteroscleromorpha</taxon>
        <taxon>Haplosclerida</taxon>
        <taxon>Niphatidae</taxon>
        <taxon>Amphimedon</taxon>
    </lineage>
</organism>
<reference evidence="4" key="1">
    <citation type="journal article" date="2010" name="Nature">
        <title>The Amphimedon queenslandica genome and the evolution of animal complexity.</title>
        <authorList>
            <person name="Srivastava M."/>
            <person name="Simakov O."/>
            <person name="Chapman J."/>
            <person name="Fahey B."/>
            <person name="Gauthier M.E."/>
            <person name="Mitros T."/>
            <person name="Richards G.S."/>
            <person name="Conaco C."/>
            <person name="Dacre M."/>
            <person name="Hellsten U."/>
            <person name="Larroux C."/>
            <person name="Putnam N.H."/>
            <person name="Stanke M."/>
            <person name="Adamska M."/>
            <person name="Darling A."/>
            <person name="Degnan S.M."/>
            <person name="Oakley T.H."/>
            <person name="Plachetzki D.C."/>
            <person name="Zhai Y."/>
            <person name="Adamski M."/>
            <person name="Calcino A."/>
            <person name="Cummins S.F."/>
            <person name="Goodstein D.M."/>
            <person name="Harris C."/>
            <person name="Jackson D.J."/>
            <person name="Leys S.P."/>
            <person name="Shu S."/>
            <person name="Woodcroft B.J."/>
            <person name="Vervoort M."/>
            <person name="Kosik K.S."/>
            <person name="Manning G."/>
            <person name="Degnan B.M."/>
            <person name="Rokhsar D.S."/>
        </authorList>
    </citation>
    <scope>NUCLEOTIDE SEQUENCE [LARGE SCALE GENOMIC DNA]</scope>
</reference>
<dbReference type="SUPFAM" id="SSF56281">
    <property type="entry name" value="Metallo-hydrolase/oxidoreductase"/>
    <property type="match status" value="1"/>
</dbReference>
<keyword evidence="1" id="KW-0732">Signal</keyword>
<reference evidence="3" key="2">
    <citation type="submission" date="2017-05" db="UniProtKB">
        <authorList>
            <consortium name="EnsemblMetazoa"/>
        </authorList>
    </citation>
    <scope>IDENTIFICATION</scope>
</reference>
<name>A0A1X7TTP9_AMPQE</name>
<sequence length="326" mass="36435">MMKTGYIILLVVGAAVSIPPPDDQLHIYALPVGQGDSTVVQCPKADNGMISIIDMGSSKSTGFSKDDALRYLSGQEIKLIMLTHSDADHINFIQPLLDTYQKDSVPVYHSCQWSRYRISSDKAVPHRVSKCCGIEGCNTELVLCPNSNAVLQVVGSELSNCGRKRNRDSILAIVKYKGVKTLVVGDFEGTKTFIRKYLDCVGHAPNSELQSDIYRLSHHGAWNRLANRREFLAAVDAKYVFSSSGLKSNYKHPRCELYDIYKGRVAVEEKYHQYTWYKKYGGAITYYINDAIYVTSVINSEGSINNYIIYFNINNNGKIQSGITVV</sequence>
<gene>
    <name evidence="3" type="primary">109586014</name>
</gene>
<dbReference type="InterPro" id="IPR036866">
    <property type="entry name" value="RibonucZ/Hydroxyglut_hydro"/>
</dbReference>
<feature type="domain" description="Metallo-beta-lactamase" evidence="2">
    <location>
        <begin position="31"/>
        <end position="119"/>
    </location>
</feature>
<accession>A0A1X7TTP9</accession>
<feature type="signal peptide" evidence="1">
    <location>
        <begin position="1"/>
        <end position="17"/>
    </location>
</feature>
<dbReference type="AlphaFoldDB" id="A0A1X7TTP9"/>
<evidence type="ECO:0000313" key="4">
    <source>
        <dbReference type="Proteomes" id="UP000007879"/>
    </source>
</evidence>
<dbReference type="Proteomes" id="UP000007879">
    <property type="component" value="Unassembled WGS sequence"/>
</dbReference>
<dbReference type="Pfam" id="PF00753">
    <property type="entry name" value="Lactamase_B"/>
    <property type="match status" value="1"/>
</dbReference>
<evidence type="ECO:0000259" key="2">
    <source>
        <dbReference type="Pfam" id="PF00753"/>
    </source>
</evidence>
<dbReference type="InParanoid" id="A0A1X7TTP9"/>
<dbReference type="KEGG" id="aqu:109586014"/>
<evidence type="ECO:0000313" key="3">
    <source>
        <dbReference type="EnsemblMetazoa" id="Aqu2.1.18621_001"/>
    </source>
</evidence>
<dbReference type="OrthoDB" id="10070994at2759"/>
<dbReference type="PANTHER" id="PTHR30619">
    <property type="entry name" value="DNA INTERNALIZATION/COMPETENCE PROTEIN COMEC/REC2"/>
    <property type="match status" value="1"/>
</dbReference>
<protein>
    <recommendedName>
        <fullName evidence="2">Metallo-beta-lactamase domain-containing protein</fullName>
    </recommendedName>
</protein>
<dbReference type="InterPro" id="IPR052159">
    <property type="entry name" value="Competence_DNA_uptake"/>
</dbReference>
<dbReference type="EnsemblMetazoa" id="XM_020002179.1">
    <property type="protein sequence ID" value="XP_019857738.1"/>
    <property type="gene ID" value="LOC109586014"/>
</dbReference>
<keyword evidence="4" id="KW-1185">Reference proteome</keyword>
<dbReference type="Gene3D" id="3.60.15.10">
    <property type="entry name" value="Ribonuclease Z/Hydroxyacylglutathione hydrolase-like"/>
    <property type="match status" value="1"/>
</dbReference>
<dbReference type="InterPro" id="IPR001279">
    <property type="entry name" value="Metallo-B-lactamas"/>
</dbReference>
<dbReference type="PANTHER" id="PTHR30619:SF1">
    <property type="entry name" value="RECOMBINATION PROTEIN 2"/>
    <property type="match status" value="1"/>
</dbReference>
<evidence type="ECO:0000256" key="1">
    <source>
        <dbReference type="SAM" id="SignalP"/>
    </source>
</evidence>
<dbReference type="EnsemblMetazoa" id="Aqu2.1.18621_001">
    <property type="protein sequence ID" value="Aqu2.1.18621_001"/>
    <property type="gene ID" value="Aqu2.1.18621"/>
</dbReference>